<keyword evidence="5" id="KW-1185">Reference proteome</keyword>
<dbReference type="Pfam" id="PF02342">
    <property type="entry name" value="TerD"/>
    <property type="match status" value="1"/>
</dbReference>
<keyword evidence="4" id="KW-0378">Hydrolase</keyword>
<dbReference type="GO" id="GO:0009307">
    <property type="term" value="P:DNA restriction-modification system"/>
    <property type="evidence" value="ECO:0007669"/>
    <property type="project" value="InterPro"/>
</dbReference>
<proteinExistence type="predicted"/>
<dbReference type="InterPro" id="IPR007560">
    <property type="entry name" value="Restrct_endonuc_IV_Mrr"/>
</dbReference>
<dbReference type="Gene3D" id="2.60.60.30">
    <property type="entry name" value="sav2460 like domains"/>
    <property type="match status" value="1"/>
</dbReference>
<dbReference type="InterPro" id="IPR052906">
    <property type="entry name" value="Type_IV_Methyl-Rstrct_Enzyme"/>
</dbReference>
<dbReference type="InterPro" id="IPR011856">
    <property type="entry name" value="tRNA_endonuc-like_dom_sf"/>
</dbReference>
<feature type="domain" description="Restriction endonuclease type IV Mrr" evidence="3">
    <location>
        <begin position="395"/>
        <end position="507"/>
    </location>
</feature>
<dbReference type="AlphaFoldDB" id="A0A1Q4VD69"/>
<evidence type="ECO:0000313" key="4">
    <source>
        <dbReference type="EMBL" id="OKH95787.1"/>
    </source>
</evidence>
<evidence type="ECO:0000259" key="2">
    <source>
        <dbReference type="Pfam" id="PF02342"/>
    </source>
</evidence>
<feature type="compositionally biased region" description="Basic and acidic residues" evidence="1">
    <location>
        <begin position="600"/>
        <end position="618"/>
    </location>
</feature>
<feature type="region of interest" description="Disordered" evidence="1">
    <location>
        <begin position="1"/>
        <end position="55"/>
    </location>
</feature>
<evidence type="ECO:0000313" key="5">
    <source>
        <dbReference type="Proteomes" id="UP000186455"/>
    </source>
</evidence>
<sequence>MGRGSGGLIGTWAEAQRQQQRQYEEGLRRQARERREYEREQRARERDLARMHREQQAAYRARREADARGRTEEIEARVAELSGLLVAGCRAPAFRVAALRREESVAPFEPGPLAAPVPMPDPRAYVTQGGGWTAGARARAQRDAEDRYRRDWDTARLAEERRLRELADYRHRYETWAAGRNAEVRAHNANIQEMTSSLRGAEPETVIEYFSAALYANSVWPEGFPRQVSAAFDPAARQFVLNWQLPAADVVPEARSVRYVVSADQLKETARPQTQRRAVYRDVLAQSVLLALRDVFAADEFGVLSSVALNGFVDDFDPATGRRTELFVASVLAERGAFDGLRLETVNAADCLTDGLGGSLSAKPDQRVAVRPARLPEQVGAGVVSHGDGTEPDLLEMDPLAFEALVAELFRARGMQAVTTQRSGDGGVDVDAVDPDPISGGKIVVQVKRYRNTVPPSAVRDLYGTVQDAGANKGVLVTTSGFGPGSYTFANGKPLTLVSGPELVELLHQHGLRGRLGDGGPRGGSSGGGRSSGGARSSGGRPSSGGRSSGGSGGGAEPIGGTGSGGVGSGGSGGSAGFSSTAPTLVMPTGPDGPAAGHGRPADRTHGEDDGDPGDHGDFNVLGMSWSGAVALDVCALVCQGGRVLADDWFVFFNNPRTPDGSVRMLGDFAGDRAAVRVAFDAVPDRADRIVLVAAVDPAVNPDADLAGFTGAGIRLRAADGTELDRLEVSDGRAGESALVLGSFRRRAGGDWTFVVGGKGYGGGLGELVGDFGIDVQ</sequence>
<dbReference type="STRING" id="1048205.AB852_03280"/>
<dbReference type="InterPro" id="IPR003325">
    <property type="entry name" value="TerD"/>
</dbReference>
<evidence type="ECO:0000256" key="1">
    <source>
        <dbReference type="SAM" id="MobiDB-lite"/>
    </source>
</evidence>
<reference evidence="4 5" key="1">
    <citation type="submission" date="2015-06" db="EMBL/GenBank/DDBJ databases">
        <title>Cloning and characterization of the uncialamcin biosynthetic gene cluster.</title>
        <authorList>
            <person name="Yan X."/>
            <person name="Huang T."/>
            <person name="Ge H."/>
            <person name="Shen B."/>
        </authorList>
    </citation>
    <scope>NUCLEOTIDE SEQUENCE [LARGE SCALE GENOMIC DNA]</scope>
    <source>
        <strain evidence="4 5">DCA2648</strain>
    </source>
</reference>
<feature type="compositionally biased region" description="Gly residues" evidence="1">
    <location>
        <begin position="517"/>
        <end position="532"/>
    </location>
</feature>
<dbReference type="SUPFAM" id="SSF52980">
    <property type="entry name" value="Restriction endonuclease-like"/>
    <property type="match status" value="1"/>
</dbReference>
<dbReference type="InterPro" id="IPR011335">
    <property type="entry name" value="Restrct_endonuc-II-like"/>
</dbReference>
<dbReference type="GO" id="GO:0003677">
    <property type="term" value="F:DNA binding"/>
    <property type="evidence" value="ECO:0007669"/>
    <property type="project" value="InterPro"/>
</dbReference>
<gene>
    <name evidence="4" type="ORF">AB852_03280</name>
</gene>
<dbReference type="EMBL" id="LFBV01000001">
    <property type="protein sequence ID" value="OKH95787.1"/>
    <property type="molecule type" value="Genomic_DNA"/>
</dbReference>
<name>A0A1Q4VD69_9ACTN</name>
<dbReference type="Pfam" id="PF04471">
    <property type="entry name" value="Mrr_cat"/>
    <property type="match status" value="1"/>
</dbReference>
<accession>A0A1Q4VD69</accession>
<evidence type="ECO:0000259" key="3">
    <source>
        <dbReference type="Pfam" id="PF04471"/>
    </source>
</evidence>
<dbReference type="Gene3D" id="3.40.1350.10">
    <property type="match status" value="1"/>
</dbReference>
<feature type="compositionally biased region" description="Basic and acidic residues" evidence="1">
    <location>
        <begin position="22"/>
        <end position="55"/>
    </location>
</feature>
<organism evidence="4 5">
    <name type="scientific">Streptomyces uncialis</name>
    <dbReference type="NCBI Taxonomy" id="1048205"/>
    <lineage>
        <taxon>Bacteria</taxon>
        <taxon>Bacillati</taxon>
        <taxon>Actinomycetota</taxon>
        <taxon>Actinomycetes</taxon>
        <taxon>Kitasatosporales</taxon>
        <taxon>Streptomycetaceae</taxon>
        <taxon>Streptomyces</taxon>
    </lineage>
</organism>
<feature type="compositionally biased region" description="Gly residues" evidence="1">
    <location>
        <begin position="547"/>
        <end position="576"/>
    </location>
</feature>
<dbReference type="Proteomes" id="UP000186455">
    <property type="component" value="Unassembled WGS sequence"/>
</dbReference>
<keyword evidence="4" id="KW-0540">Nuclease</keyword>
<keyword evidence="4" id="KW-0255">Endonuclease</keyword>
<feature type="domain" description="TerD" evidence="2">
    <location>
        <begin position="628"/>
        <end position="772"/>
    </location>
</feature>
<dbReference type="GO" id="GO:0015666">
    <property type="term" value="F:restriction endodeoxyribonuclease activity"/>
    <property type="evidence" value="ECO:0007669"/>
    <property type="project" value="TreeGrafter"/>
</dbReference>
<dbReference type="PANTHER" id="PTHR30015">
    <property type="entry name" value="MRR RESTRICTION SYSTEM PROTEIN"/>
    <property type="match status" value="1"/>
</dbReference>
<protein>
    <submittedName>
        <fullName evidence="4">Restriction endonuclease</fullName>
    </submittedName>
</protein>
<dbReference type="CDD" id="cd06974">
    <property type="entry name" value="TerD_like"/>
    <property type="match status" value="1"/>
</dbReference>
<dbReference type="PANTHER" id="PTHR30015:SF7">
    <property type="entry name" value="TYPE IV METHYL-DIRECTED RESTRICTION ENZYME ECOKMRR"/>
    <property type="match status" value="1"/>
</dbReference>
<feature type="region of interest" description="Disordered" evidence="1">
    <location>
        <begin position="512"/>
        <end position="619"/>
    </location>
</feature>
<feature type="compositionally biased region" description="Low complexity" evidence="1">
    <location>
        <begin position="533"/>
        <end position="546"/>
    </location>
</feature>
<dbReference type="RefSeq" id="WP_073783393.1">
    <property type="nucleotide sequence ID" value="NZ_LFBV01000001.1"/>
</dbReference>
<comment type="caution">
    <text evidence="4">The sequence shown here is derived from an EMBL/GenBank/DDBJ whole genome shotgun (WGS) entry which is preliminary data.</text>
</comment>